<dbReference type="GeneID" id="45960366"/>
<dbReference type="Proteomes" id="UP000278081">
    <property type="component" value="Unassembled WGS sequence"/>
</dbReference>
<dbReference type="EMBL" id="RJTJ01000017">
    <property type="protein sequence ID" value="RUM03654.1"/>
    <property type="molecule type" value="Genomic_DNA"/>
</dbReference>
<protein>
    <submittedName>
        <fullName evidence="2">Uncharacterized protein</fullName>
    </submittedName>
</protein>
<evidence type="ECO:0000313" key="2">
    <source>
        <dbReference type="EMBL" id="RUM03654.1"/>
    </source>
</evidence>
<comment type="caution">
    <text evidence="2">The sequence shown here is derived from an EMBL/GenBank/DDBJ whole genome shotgun (WGS) entry which is preliminary data.</text>
</comment>
<evidence type="ECO:0000256" key="1">
    <source>
        <dbReference type="SAM" id="MobiDB-lite"/>
    </source>
</evidence>
<evidence type="ECO:0000313" key="3">
    <source>
        <dbReference type="Proteomes" id="UP000278081"/>
    </source>
</evidence>
<dbReference type="OrthoDB" id="9864831at2"/>
<accession>A0A3S0SDG2</accession>
<name>A0A3S0SDG2_9HYPH</name>
<gene>
    <name evidence="2" type="ORF">EFR84_19355</name>
</gene>
<dbReference type="AlphaFoldDB" id="A0A3S0SDG2"/>
<proteinExistence type="predicted"/>
<dbReference type="RefSeq" id="WP_016737380.1">
    <property type="nucleotide sequence ID" value="NZ_ML133764.1"/>
</dbReference>
<sequence>MVGKADLGSEAGLGEQATCEHEQLEHDGDEEILAIFPAALNVFAKRARAGGLNRAGFAGDRLV</sequence>
<organism evidence="2 3">
    <name type="scientific">Rhizobium chutanense</name>
    <dbReference type="NCBI Taxonomy" id="2035448"/>
    <lineage>
        <taxon>Bacteria</taxon>
        <taxon>Pseudomonadati</taxon>
        <taxon>Pseudomonadota</taxon>
        <taxon>Alphaproteobacteria</taxon>
        <taxon>Hyphomicrobiales</taxon>
        <taxon>Rhizobiaceae</taxon>
        <taxon>Rhizobium/Agrobacterium group</taxon>
        <taxon>Rhizobium</taxon>
    </lineage>
</organism>
<feature type="region of interest" description="Disordered" evidence="1">
    <location>
        <begin position="1"/>
        <end position="22"/>
    </location>
</feature>
<reference evidence="2 3" key="1">
    <citation type="submission" date="2018-11" db="EMBL/GenBank/DDBJ databases">
        <title>Rhizobium chutanense sp. nov., isolated from root nodules of Phaseolus vulgaris in China.</title>
        <authorList>
            <person name="Huo Y."/>
        </authorList>
    </citation>
    <scope>NUCLEOTIDE SEQUENCE [LARGE SCALE GENOMIC DNA]</scope>
    <source>
        <strain evidence="2 3">C16</strain>
    </source>
</reference>